<dbReference type="EMBL" id="RKRA01000001">
    <property type="protein sequence ID" value="RPF26383.1"/>
    <property type="molecule type" value="Genomic_DNA"/>
</dbReference>
<gene>
    <name evidence="2" type="ORF">EDD32_0822</name>
</gene>
<feature type="transmembrane region" description="Helical" evidence="1">
    <location>
        <begin position="174"/>
        <end position="193"/>
    </location>
</feature>
<protein>
    <recommendedName>
        <fullName evidence="4">Dolichyl-phosphate-mannose-protein mannosyltransferase</fullName>
    </recommendedName>
</protein>
<feature type="transmembrane region" description="Helical" evidence="1">
    <location>
        <begin position="265"/>
        <end position="284"/>
    </location>
</feature>
<feature type="transmembrane region" description="Helical" evidence="1">
    <location>
        <begin position="102"/>
        <end position="123"/>
    </location>
</feature>
<dbReference type="AlphaFoldDB" id="A0A3N4Z1H6"/>
<evidence type="ECO:0000313" key="2">
    <source>
        <dbReference type="EMBL" id="RPF26383.1"/>
    </source>
</evidence>
<feature type="transmembrane region" description="Helical" evidence="1">
    <location>
        <begin position="390"/>
        <end position="411"/>
    </location>
</feature>
<dbReference type="RefSeq" id="WP_123914863.1">
    <property type="nucleotide sequence ID" value="NZ_RKRA01000001.1"/>
</dbReference>
<keyword evidence="3" id="KW-1185">Reference proteome</keyword>
<feature type="transmembrane region" description="Helical" evidence="1">
    <location>
        <begin position="6"/>
        <end position="26"/>
    </location>
</feature>
<evidence type="ECO:0000256" key="1">
    <source>
        <dbReference type="SAM" id="Phobius"/>
    </source>
</evidence>
<feature type="transmembrane region" description="Helical" evidence="1">
    <location>
        <begin position="38"/>
        <end position="56"/>
    </location>
</feature>
<feature type="transmembrane region" description="Helical" evidence="1">
    <location>
        <begin position="319"/>
        <end position="339"/>
    </location>
</feature>
<name>A0A3N4Z1H6_9MICO</name>
<keyword evidence="1" id="KW-1133">Transmembrane helix</keyword>
<accession>A0A3N4Z1H6</accession>
<feature type="transmembrane region" description="Helical" evidence="1">
    <location>
        <begin position="230"/>
        <end position="253"/>
    </location>
</feature>
<feature type="transmembrane region" description="Helical" evidence="1">
    <location>
        <begin position="290"/>
        <end position="307"/>
    </location>
</feature>
<keyword evidence="1" id="KW-0812">Transmembrane</keyword>
<feature type="transmembrane region" description="Helical" evidence="1">
    <location>
        <begin position="62"/>
        <end position="81"/>
    </location>
</feature>
<comment type="caution">
    <text evidence="2">The sequence shown here is derived from an EMBL/GenBank/DDBJ whole genome shotgun (WGS) entry which is preliminary data.</text>
</comment>
<dbReference type="OrthoDB" id="9839485at2"/>
<evidence type="ECO:0008006" key="4">
    <source>
        <dbReference type="Google" id="ProtNLM"/>
    </source>
</evidence>
<keyword evidence="1" id="KW-0472">Membrane</keyword>
<reference evidence="2 3" key="1">
    <citation type="submission" date="2018-11" db="EMBL/GenBank/DDBJ databases">
        <title>Sequencing the genomes of 1000 actinobacteria strains.</title>
        <authorList>
            <person name="Klenk H.-P."/>
        </authorList>
    </citation>
    <scope>NUCLEOTIDE SEQUENCE [LARGE SCALE GENOMIC DNA]</scope>
    <source>
        <strain evidence="2 3">DSM 14418</strain>
    </source>
</reference>
<evidence type="ECO:0000313" key="3">
    <source>
        <dbReference type="Proteomes" id="UP000280726"/>
    </source>
</evidence>
<proteinExistence type="predicted"/>
<feature type="transmembrane region" description="Helical" evidence="1">
    <location>
        <begin position="200"/>
        <end position="218"/>
    </location>
</feature>
<dbReference type="Proteomes" id="UP000280726">
    <property type="component" value="Unassembled WGS sequence"/>
</dbReference>
<organism evidence="2 3">
    <name type="scientific">Georgenia muralis</name>
    <dbReference type="NCBI Taxonomy" id="154117"/>
    <lineage>
        <taxon>Bacteria</taxon>
        <taxon>Bacillati</taxon>
        <taxon>Actinomycetota</taxon>
        <taxon>Actinomycetes</taxon>
        <taxon>Micrococcales</taxon>
        <taxon>Bogoriellaceae</taxon>
        <taxon>Georgenia</taxon>
    </lineage>
</organism>
<sequence length="499" mass="51631">MIGQLGTAVLLVGAVVALGLAVVAGLRERLHVPTVTRAALVPLAGLAVVGIATLLVGHVGLLGAWLPFGLAAAGTVTAVAARRPVGVLLAELVVGARAQVRLTPVPVLAVAAGLGVAAIAALAPPLRIDELEYHWAAPVEWAAAGSWNDSPYKHVDGFPFMEIVYTAAATQGSYVAAHLLHLLTLPALGLAAAGAARVMGVRATGAVAAAAMAMPVVWDQAYTAYNDTAASAFAAAAVALALATAAPAGTLAATVRAGPTGVRTAGRTLTTGLVATSVLLAVAISIKPTSAAAAGAVGLALLLRWWAEAHRPAGAYRTVVRQWLVLGATAVLTLGFWSVRQWLITGYLVDPALGATPSVDVLSRLPSRTDQLLVPVMPLVTGLVGSQEPWGGRTSLVVQLLLVPALAYVLWRRGTVLRRFTLLGATAWVHWLVLGTQVVRTRFHGLSWVLLVGAVRVALEDAAERHPRWRPWLEIAWAGGVLLGLADVSFEMVRAIAQI</sequence>